<dbReference type="AlphaFoldDB" id="A0A653DXP7"/>
<dbReference type="Proteomes" id="UP000410492">
    <property type="component" value="Unassembled WGS sequence"/>
</dbReference>
<evidence type="ECO:0000313" key="12">
    <source>
        <dbReference type="EMBL" id="VEN64275.1"/>
    </source>
</evidence>
<keyword evidence="5 10" id="KW-0812">Transmembrane</keyword>
<evidence type="ECO:0000256" key="3">
    <source>
        <dbReference type="ARBA" id="ARBA00022676"/>
    </source>
</evidence>
<evidence type="ECO:0000256" key="8">
    <source>
        <dbReference type="ARBA" id="ARBA00023136"/>
    </source>
</evidence>
<evidence type="ECO:0000256" key="4">
    <source>
        <dbReference type="ARBA" id="ARBA00022679"/>
    </source>
</evidence>
<evidence type="ECO:0000256" key="2">
    <source>
        <dbReference type="ARBA" id="ARBA00008661"/>
    </source>
</evidence>
<evidence type="ECO:0000256" key="10">
    <source>
        <dbReference type="SAM" id="Phobius"/>
    </source>
</evidence>
<evidence type="ECO:0000256" key="7">
    <source>
        <dbReference type="ARBA" id="ARBA00022989"/>
    </source>
</evidence>
<accession>A0A653DXP7</accession>
<comment type="similarity">
    <text evidence="2">Belongs to the glycosyltransferase 31 family.</text>
</comment>
<protein>
    <recommendedName>
        <fullName evidence="11">Fringe-like glycosyltransferase domain-containing protein</fullName>
    </recommendedName>
</protein>
<dbReference type="PANTHER" id="PTHR10811">
    <property type="entry name" value="FRINGE-RELATED"/>
    <property type="match status" value="1"/>
</dbReference>
<feature type="non-terminal residue" evidence="12">
    <location>
        <position position="274"/>
    </location>
</feature>
<keyword evidence="6" id="KW-0735">Signal-anchor</keyword>
<gene>
    <name evidence="12" type="ORF">CALMAC_LOCUS20839</name>
</gene>
<proteinExistence type="inferred from homology"/>
<evidence type="ECO:0000256" key="9">
    <source>
        <dbReference type="ARBA" id="ARBA00037847"/>
    </source>
</evidence>
<reference evidence="12 13" key="1">
    <citation type="submission" date="2019-01" db="EMBL/GenBank/DDBJ databases">
        <authorList>
            <person name="Sayadi A."/>
        </authorList>
    </citation>
    <scope>NUCLEOTIDE SEQUENCE [LARGE SCALE GENOMIC DNA]</scope>
</reference>
<feature type="transmembrane region" description="Helical" evidence="10">
    <location>
        <begin position="27"/>
        <end position="48"/>
    </location>
</feature>
<dbReference type="OrthoDB" id="8959630at2759"/>
<feature type="transmembrane region" description="Helical" evidence="10">
    <location>
        <begin position="250"/>
        <end position="270"/>
    </location>
</feature>
<keyword evidence="7 10" id="KW-1133">Transmembrane helix</keyword>
<dbReference type="Gene3D" id="3.90.550.50">
    <property type="match status" value="1"/>
</dbReference>
<dbReference type="GO" id="GO:0012505">
    <property type="term" value="C:endomembrane system"/>
    <property type="evidence" value="ECO:0007669"/>
    <property type="project" value="UniProtKB-SubCell"/>
</dbReference>
<dbReference type="GO" id="GO:0016757">
    <property type="term" value="F:glycosyltransferase activity"/>
    <property type="evidence" value="ECO:0007669"/>
    <property type="project" value="UniProtKB-KW"/>
</dbReference>
<dbReference type="EMBL" id="CAACVG010015242">
    <property type="protein sequence ID" value="VEN64275.1"/>
    <property type="molecule type" value="Genomic_DNA"/>
</dbReference>
<comment type="subcellular location">
    <subcellularLocation>
        <location evidence="9">Endomembrane system</location>
        <topology evidence="9">Single-pass membrane protein</topology>
    </subcellularLocation>
    <subcellularLocation>
        <location evidence="1">Membrane</location>
        <topology evidence="1">Single-pass type II membrane protein</topology>
    </subcellularLocation>
</comment>
<name>A0A653DXP7_CALMS</name>
<keyword evidence="4" id="KW-0808">Transferase</keyword>
<keyword evidence="13" id="KW-1185">Reference proteome</keyword>
<keyword evidence="8 10" id="KW-0472">Membrane</keyword>
<evidence type="ECO:0000256" key="6">
    <source>
        <dbReference type="ARBA" id="ARBA00022968"/>
    </source>
</evidence>
<evidence type="ECO:0000259" key="11">
    <source>
        <dbReference type="Pfam" id="PF02434"/>
    </source>
</evidence>
<evidence type="ECO:0000256" key="5">
    <source>
        <dbReference type="ARBA" id="ARBA00022692"/>
    </source>
</evidence>
<feature type="domain" description="Fringe-like glycosyltransferase" evidence="11">
    <location>
        <begin position="109"/>
        <end position="273"/>
    </location>
</feature>
<sequence length="274" mass="31760">MDDCMLIPDQTILARERSRMTMKSKRVLQTVCVVCLLVYAGLLVTQIIGRKSRRPRSQQQSVPVADIPIESYRFDRNLAEDRSPHENDIILEGVTSEIPTATATIKPPTTTLDDVFISVKTTKNYHRKRLPIILKTWFQLARKQTWFFTDTDDPEFQRKTSGHMINTNCSSSHSRKALCCKMSVEFDTFLETEKKWFCHFDDDNYVNVPRLVRFLGDYNPRDDWYLGKPSIQAPLEITKKEKKVLRKIKFWFATGGAGFCLSRALALRMMPIAR</sequence>
<keyword evidence="3" id="KW-0328">Glycosyltransferase</keyword>
<evidence type="ECO:0000256" key="1">
    <source>
        <dbReference type="ARBA" id="ARBA00004606"/>
    </source>
</evidence>
<dbReference type="InterPro" id="IPR003378">
    <property type="entry name" value="Fringe-like_glycosylTrfase"/>
</dbReference>
<organism evidence="12 13">
    <name type="scientific">Callosobruchus maculatus</name>
    <name type="common">Southern cowpea weevil</name>
    <name type="synonym">Pulse bruchid</name>
    <dbReference type="NCBI Taxonomy" id="64391"/>
    <lineage>
        <taxon>Eukaryota</taxon>
        <taxon>Metazoa</taxon>
        <taxon>Ecdysozoa</taxon>
        <taxon>Arthropoda</taxon>
        <taxon>Hexapoda</taxon>
        <taxon>Insecta</taxon>
        <taxon>Pterygota</taxon>
        <taxon>Neoptera</taxon>
        <taxon>Endopterygota</taxon>
        <taxon>Coleoptera</taxon>
        <taxon>Polyphaga</taxon>
        <taxon>Cucujiformia</taxon>
        <taxon>Chrysomeloidea</taxon>
        <taxon>Chrysomelidae</taxon>
        <taxon>Bruchinae</taxon>
        <taxon>Bruchini</taxon>
        <taxon>Callosobruchus</taxon>
    </lineage>
</organism>
<dbReference type="GO" id="GO:0016020">
    <property type="term" value="C:membrane"/>
    <property type="evidence" value="ECO:0007669"/>
    <property type="project" value="UniProtKB-SubCell"/>
</dbReference>
<dbReference type="Pfam" id="PF02434">
    <property type="entry name" value="Fringe"/>
    <property type="match status" value="1"/>
</dbReference>
<evidence type="ECO:0000313" key="13">
    <source>
        <dbReference type="Proteomes" id="UP000410492"/>
    </source>
</evidence>